<dbReference type="EMBL" id="VLTN01000003">
    <property type="protein sequence ID" value="KAA0156769.1"/>
    <property type="molecule type" value="Genomic_DNA"/>
</dbReference>
<dbReference type="OMA" id="IFIVQKF"/>
<dbReference type="PANTHER" id="PTHR12262">
    <property type="entry name" value="CCR4-NOT TRANSCRIPTION COMPLEX SUBUNIT 9"/>
    <property type="match status" value="1"/>
</dbReference>
<dbReference type="InterPro" id="IPR016024">
    <property type="entry name" value="ARM-type_fold"/>
</dbReference>
<evidence type="ECO:0000313" key="3">
    <source>
        <dbReference type="EMBL" id="KAA0152862.1"/>
    </source>
</evidence>
<dbReference type="GO" id="GO:0030014">
    <property type="term" value="C:CCR4-NOT complex"/>
    <property type="evidence" value="ECO:0007669"/>
    <property type="project" value="InterPro"/>
</dbReference>
<dbReference type="SUPFAM" id="SSF48371">
    <property type="entry name" value="ARM repeat"/>
    <property type="match status" value="1"/>
</dbReference>
<dbReference type="Pfam" id="PF04078">
    <property type="entry name" value="Rcd1"/>
    <property type="match status" value="1"/>
</dbReference>
<evidence type="ECO:0008006" key="11">
    <source>
        <dbReference type="Google" id="ProtNLM"/>
    </source>
</evidence>
<dbReference type="InterPro" id="IPR007216">
    <property type="entry name" value="CNOT9"/>
</dbReference>
<dbReference type="Gene3D" id="1.25.10.10">
    <property type="entry name" value="Leucine-rich Repeat Variant"/>
    <property type="match status" value="1"/>
</dbReference>
<dbReference type="GO" id="GO:0006402">
    <property type="term" value="P:mRNA catabolic process"/>
    <property type="evidence" value="ECO:0007669"/>
    <property type="project" value="InterPro"/>
</dbReference>
<sequence>MASALPASRGPAGHDGMVSAKPEEVPKPPPELAAHILDLIVPEKRESALLLLSKNRERYPDLAPYLWWSFGTMSVLLQEIVAIYPSLSPPMLTAPASNRVCNALALLQCVASHKLTRMRFLDARIVLYLYPFLSTSSEAKPFEYLRLTSLGVIGALVKHDDPKIVEFLIRTDIIPLSLGIMGEGTELSQTVAVFILEKIILDQNGLGHVCATPERFYAVEGILRKMVTSLEKTQSARLLKHVIRCYFRLSDHTRAREALQTCIPPSFSDGTFQPVLKADPSALLWLDKLLKAVLK</sequence>
<evidence type="ECO:0000256" key="2">
    <source>
        <dbReference type="SAM" id="MobiDB-lite"/>
    </source>
</evidence>
<keyword evidence="8" id="KW-1185">Reference proteome</keyword>
<evidence type="ECO:0000313" key="6">
    <source>
        <dbReference type="EMBL" id="KAA0177311.1"/>
    </source>
</evidence>
<dbReference type="InterPro" id="IPR011989">
    <property type="entry name" value="ARM-like"/>
</dbReference>
<dbReference type="Proteomes" id="UP000324907">
    <property type="component" value="Unassembled WGS sequence"/>
</dbReference>
<evidence type="ECO:0000313" key="8">
    <source>
        <dbReference type="Proteomes" id="UP000323011"/>
    </source>
</evidence>
<reference evidence="7 8" key="1">
    <citation type="submission" date="2019-07" db="EMBL/GenBank/DDBJ databases">
        <title>Genomes of Cafeteria roenbergensis.</title>
        <authorList>
            <person name="Fischer M.G."/>
            <person name="Hackl T."/>
            <person name="Roman M."/>
        </authorList>
    </citation>
    <scope>NUCLEOTIDE SEQUENCE [LARGE SCALE GENOMIC DNA]</scope>
    <source>
        <strain evidence="4 8">BVI</strain>
        <strain evidence="3 10">Cflag</strain>
        <strain evidence="6 7">E4-10P</strain>
        <strain evidence="5 9">RCC970-E3</strain>
    </source>
</reference>
<gene>
    <name evidence="6" type="ORF">FNF27_01089</name>
    <name evidence="5" type="ORF">FNF28_06278</name>
    <name evidence="4" type="ORF">FNF29_00880</name>
    <name evidence="3" type="ORF">FNF31_06559</name>
</gene>
<comment type="caution">
    <text evidence="6">The sequence shown here is derived from an EMBL/GenBank/DDBJ whole genome shotgun (WGS) entry which is preliminary data.</text>
</comment>
<dbReference type="FunFam" id="1.25.10.10:FF:000661">
    <property type="entry name" value="Cell differentiation family, Rcd1-like containing protein"/>
    <property type="match status" value="1"/>
</dbReference>
<evidence type="ECO:0000313" key="4">
    <source>
        <dbReference type="EMBL" id="KAA0156769.1"/>
    </source>
</evidence>
<evidence type="ECO:0000313" key="5">
    <source>
        <dbReference type="EMBL" id="KAA0158336.1"/>
    </source>
</evidence>
<dbReference type="Proteomes" id="UP000325113">
    <property type="component" value="Unassembled WGS sequence"/>
</dbReference>
<dbReference type="Proteomes" id="UP000323011">
    <property type="component" value="Unassembled WGS sequence"/>
</dbReference>
<name>A0A5A8ENK9_CAFRO</name>
<dbReference type="EMBL" id="VLTM01000103">
    <property type="protein sequence ID" value="KAA0152862.1"/>
    <property type="molecule type" value="Genomic_DNA"/>
</dbReference>
<dbReference type="AlphaFoldDB" id="A0A5A8ENK9"/>
<evidence type="ECO:0000313" key="10">
    <source>
        <dbReference type="Proteomes" id="UP000325113"/>
    </source>
</evidence>
<dbReference type="OrthoDB" id="1183224at2759"/>
<accession>A0A5A8ENK9</accession>
<dbReference type="Proteomes" id="UP000322899">
    <property type="component" value="Unassembled WGS sequence"/>
</dbReference>
<protein>
    <recommendedName>
        <fullName evidence="11">Cell differentiation protein rcd1</fullName>
    </recommendedName>
</protein>
<comment type="similarity">
    <text evidence="1">Belongs to the CNOT9 family.</text>
</comment>
<evidence type="ECO:0000256" key="1">
    <source>
        <dbReference type="ARBA" id="ARBA00006385"/>
    </source>
</evidence>
<proteinExistence type="inferred from homology"/>
<dbReference type="EMBL" id="VLTL01000151">
    <property type="protein sequence ID" value="KAA0158336.1"/>
    <property type="molecule type" value="Genomic_DNA"/>
</dbReference>
<dbReference type="EMBL" id="VLTO01000004">
    <property type="protein sequence ID" value="KAA0177311.1"/>
    <property type="molecule type" value="Genomic_DNA"/>
</dbReference>
<organism evidence="6 7">
    <name type="scientific">Cafeteria roenbergensis</name>
    <name type="common">Marine flagellate</name>
    <dbReference type="NCBI Taxonomy" id="33653"/>
    <lineage>
        <taxon>Eukaryota</taxon>
        <taxon>Sar</taxon>
        <taxon>Stramenopiles</taxon>
        <taxon>Bigyra</taxon>
        <taxon>Opalozoa</taxon>
        <taxon>Bicosoecida</taxon>
        <taxon>Cafeteriaceae</taxon>
        <taxon>Cafeteria</taxon>
    </lineage>
</organism>
<evidence type="ECO:0000313" key="9">
    <source>
        <dbReference type="Proteomes" id="UP000324907"/>
    </source>
</evidence>
<evidence type="ECO:0000313" key="7">
    <source>
        <dbReference type="Proteomes" id="UP000322899"/>
    </source>
</evidence>
<feature type="region of interest" description="Disordered" evidence="2">
    <location>
        <begin position="1"/>
        <end position="27"/>
    </location>
</feature>